<dbReference type="InterPro" id="IPR014327">
    <property type="entry name" value="RNA_pol_sigma70_bacteroid"/>
</dbReference>
<dbReference type="Gene3D" id="1.10.10.10">
    <property type="entry name" value="Winged helix-like DNA-binding domain superfamily/Winged helix DNA-binding domain"/>
    <property type="match status" value="1"/>
</dbReference>
<evidence type="ECO:0000256" key="4">
    <source>
        <dbReference type="ARBA" id="ARBA00023163"/>
    </source>
</evidence>
<dbReference type="SUPFAM" id="SSF88659">
    <property type="entry name" value="Sigma3 and sigma4 domains of RNA polymerase sigma factors"/>
    <property type="match status" value="1"/>
</dbReference>
<evidence type="ECO:0000313" key="10">
    <source>
        <dbReference type="Proteomes" id="UP001326715"/>
    </source>
</evidence>
<protein>
    <submittedName>
        <fullName evidence="7 8">RNA polymerase sigma-70 factor</fullName>
    </submittedName>
</protein>
<dbReference type="Pfam" id="PF04542">
    <property type="entry name" value="Sigma70_r2"/>
    <property type="match status" value="1"/>
</dbReference>
<dbReference type="GO" id="GO:0003677">
    <property type="term" value="F:DNA binding"/>
    <property type="evidence" value="ECO:0007669"/>
    <property type="project" value="InterPro"/>
</dbReference>
<dbReference type="NCBIfam" id="TIGR02985">
    <property type="entry name" value="Sig70_bacteroi1"/>
    <property type="match status" value="1"/>
</dbReference>
<dbReference type="InterPro" id="IPR014284">
    <property type="entry name" value="RNA_pol_sigma-70_dom"/>
</dbReference>
<dbReference type="OrthoDB" id="8687055at2"/>
<feature type="domain" description="RNA polymerase sigma factor 70 region 4 type 2" evidence="6">
    <location>
        <begin position="121"/>
        <end position="171"/>
    </location>
</feature>
<dbReference type="Pfam" id="PF08281">
    <property type="entry name" value="Sigma70_r4_2"/>
    <property type="match status" value="1"/>
</dbReference>
<dbReference type="Proteomes" id="UP001326715">
    <property type="component" value="Chromosome"/>
</dbReference>
<dbReference type="InterPro" id="IPR007627">
    <property type="entry name" value="RNA_pol_sigma70_r2"/>
</dbReference>
<evidence type="ECO:0000313" key="8">
    <source>
        <dbReference type="EMBL" id="WQG90533.1"/>
    </source>
</evidence>
<keyword evidence="3" id="KW-0731">Sigma factor</keyword>
<evidence type="ECO:0000313" key="7">
    <source>
        <dbReference type="EMBL" id="SFW90448.1"/>
    </source>
</evidence>
<dbReference type="EMBL" id="CP140154">
    <property type="protein sequence ID" value="WQG90533.1"/>
    <property type="molecule type" value="Genomic_DNA"/>
</dbReference>
<evidence type="ECO:0000259" key="5">
    <source>
        <dbReference type="Pfam" id="PF04542"/>
    </source>
</evidence>
<keyword evidence="10" id="KW-1185">Reference proteome</keyword>
<evidence type="ECO:0000256" key="2">
    <source>
        <dbReference type="ARBA" id="ARBA00023015"/>
    </source>
</evidence>
<organism evidence="7 9">
    <name type="scientific">Chitinophaga sancti</name>
    <dbReference type="NCBI Taxonomy" id="1004"/>
    <lineage>
        <taxon>Bacteria</taxon>
        <taxon>Pseudomonadati</taxon>
        <taxon>Bacteroidota</taxon>
        <taxon>Chitinophagia</taxon>
        <taxon>Chitinophagales</taxon>
        <taxon>Chitinophagaceae</taxon>
        <taxon>Chitinophaga</taxon>
    </lineage>
</organism>
<dbReference type="EMBL" id="FPIZ01000049">
    <property type="protein sequence ID" value="SFW90448.1"/>
    <property type="molecule type" value="Genomic_DNA"/>
</dbReference>
<dbReference type="InterPro" id="IPR036388">
    <property type="entry name" value="WH-like_DNA-bd_sf"/>
</dbReference>
<keyword evidence="4" id="KW-0804">Transcription</keyword>
<dbReference type="CDD" id="cd06171">
    <property type="entry name" value="Sigma70_r4"/>
    <property type="match status" value="1"/>
</dbReference>
<dbReference type="Proteomes" id="UP000183788">
    <property type="component" value="Unassembled WGS sequence"/>
</dbReference>
<dbReference type="InterPro" id="IPR013325">
    <property type="entry name" value="RNA_pol_sigma_r2"/>
</dbReference>
<reference evidence="7 9" key="1">
    <citation type="submission" date="2016-11" db="EMBL/GenBank/DDBJ databases">
        <authorList>
            <person name="Jaros S."/>
            <person name="Januszkiewicz K."/>
            <person name="Wedrychowicz H."/>
        </authorList>
    </citation>
    <scope>NUCLEOTIDE SEQUENCE [LARGE SCALE GENOMIC DNA]</scope>
    <source>
        <strain evidence="7 9">DSM 784</strain>
    </source>
</reference>
<evidence type="ECO:0000259" key="6">
    <source>
        <dbReference type="Pfam" id="PF08281"/>
    </source>
</evidence>
<keyword evidence="2" id="KW-0805">Transcription regulation</keyword>
<dbReference type="PANTHER" id="PTHR43133">
    <property type="entry name" value="RNA POLYMERASE ECF-TYPE SIGMA FACTO"/>
    <property type="match status" value="1"/>
</dbReference>
<dbReference type="InterPro" id="IPR013249">
    <property type="entry name" value="RNA_pol_sigma70_r4_t2"/>
</dbReference>
<dbReference type="NCBIfam" id="TIGR02937">
    <property type="entry name" value="sigma70-ECF"/>
    <property type="match status" value="1"/>
</dbReference>
<evidence type="ECO:0000313" key="9">
    <source>
        <dbReference type="Proteomes" id="UP000183788"/>
    </source>
</evidence>
<dbReference type="GO" id="GO:0016987">
    <property type="term" value="F:sigma factor activity"/>
    <property type="evidence" value="ECO:0007669"/>
    <property type="project" value="UniProtKB-KW"/>
</dbReference>
<evidence type="ECO:0000256" key="3">
    <source>
        <dbReference type="ARBA" id="ARBA00023082"/>
    </source>
</evidence>
<gene>
    <name evidence="7" type="ORF">SAMN05661012_06616</name>
    <name evidence="8" type="ORF">SR876_03420</name>
</gene>
<feature type="domain" description="RNA polymerase sigma-70 region 2" evidence="5">
    <location>
        <begin position="23"/>
        <end position="89"/>
    </location>
</feature>
<comment type="similarity">
    <text evidence="1">Belongs to the sigma-70 factor family. ECF subfamily.</text>
</comment>
<dbReference type="GO" id="GO:0006352">
    <property type="term" value="P:DNA-templated transcription initiation"/>
    <property type="evidence" value="ECO:0007669"/>
    <property type="project" value="InterPro"/>
</dbReference>
<dbReference type="PANTHER" id="PTHR43133:SF46">
    <property type="entry name" value="RNA POLYMERASE SIGMA-70 FACTOR ECF SUBFAMILY"/>
    <property type="match status" value="1"/>
</dbReference>
<dbReference type="SUPFAM" id="SSF88946">
    <property type="entry name" value="Sigma2 domain of RNA polymerase sigma factors"/>
    <property type="match status" value="1"/>
</dbReference>
<dbReference type="Gene3D" id="1.10.1740.10">
    <property type="match status" value="1"/>
</dbReference>
<sequence>MSDQDNELFARICEKDHAAFEQLYLTHHRRLLVLAFQYLRNEELAEEIVNDILMKIWTDASRLDITYSLGKYLSKSVVNRCLNTIRKQKGIMGKFAKYRADVQDTMQIEDEAAILEERLIRLENILDTLPPQCKKIIMLSKFEKCKQQEIADRLNISIKTVKNQLTIAYEKIRNGTIITVILVNVFAFIRTIF</sequence>
<name>A0A1K1T1H2_9BACT</name>
<dbReference type="STRING" id="1004.SAMN05661012_06616"/>
<proteinExistence type="inferred from homology"/>
<evidence type="ECO:0000256" key="1">
    <source>
        <dbReference type="ARBA" id="ARBA00010641"/>
    </source>
</evidence>
<dbReference type="RefSeq" id="WP_072366606.1">
    <property type="nucleotide sequence ID" value="NZ_CBHWAX010000122.1"/>
</dbReference>
<dbReference type="InterPro" id="IPR039425">
    <property type="entry name" value="RNA_pol_sigma-70-like"/>
</dbReference>
<dbReference type="AlphaFoldDB" id="A0A1K1T1H2"/>
<reference evidence="8 10" key="2">
    <citation type="submission" date="2023-11" db="EMBL/GenBank/DDBJ databases">
        <title>MicrobeMod: A computational toolkit for identifying prokaryotic methylation and restriction-modification with nanopore sequencing.</title>
        <authorList>
            <person name="Crits-Christoph A."/>
            <person name="Kang S.C."/>
            <person name="Lee H."/>
            <person name="Ostrov N."/>
        </authorList>
    </citation>
    <scope>NUCLEOTIDE SEQUENCE [LARGE SCALE GENOMIC DNA]</scope>
    <source>
        <strain evidence="8 10">ATCC 23090</strain>
    </source>
</reference>
<accession>A0A1K1T1H2</accession>
<dbReference type="InterPro" id="IPR013324">
    <property type="entry name" value="RNA_pol_sigma_r3/r4-like"/>
</dbReference>